<dbReference type="PANTHER" id="PTHR13144:SF0">
    <property type="entry name" value="PROTEIN TEX261"/>
    <property type="match status" value="1"/>
</dbReference>
<evidence type="ECO:0000313" key="7">
    <source>
        <dbReference type="EMBL" id="KAH6590994.1"/>
    </source>
</evidence>
<keyword evidence="3 6" id="KW-0812">Transmembrane</keyword>
<keyword evidence="4 6" id="KW-1133">Transmembrane helix</keyword>
<feature type="transmembrane region" description="Helical" evidence="6">
    <location>
        <begin position="67"/>
        <end position="90"/>
    </location>
</feature>
<evidence type="ECO:0000256" key="3">
    <source>
        <dbReference type="ARBA" id="ARBA00022692"/>
    </source>
</evidence>
<dbReference type="EMBL" id="JAFCIX010000418">
    <property type="protein sequence ID" value="KAH6590994.1"/>
    <property type="molecule type" value="Genomic_DNA"/>
</dbReference>
<dbReference type="PANTHER" id="PTHR13144">
    <property type="entry name" value="TEX261 PROTEIN"/>
    <property type="match status" value="1"/>
</dbReference>
<reference evidence="7 8" key="1">
    <citation type="submission" date="2021-02" db="EMBL/GenBank/DDBJ databases">
        <title>Variation within the Batrachochytrium salamandrivorans European outbreak.</title>
        <authorList>
            <person name="Kelly M."/>
            <person name="Pasmans F."/>
            <person name="Shea T.P."/>
            <person name="Munoz J.F."/>
            <person name="Carranza S."/>
            <person name="Cuomo C.A."/>
            <person name="Martel A."/>
        </authorList>
    </citation>
    <scope>NUCLEOTIDE SEQUENCE [LARGE SCALE GENOMIC DNA]</scope>
    <source>
        <strain evidence="7 8">AMFP18/2</strain>
    </source>
</reference>
<comment type="subcellular location">
    <subcellularLocation>
        <location evidence="1">Membrane</location>
        <topology evidence="1">Multi-pass membrane protein</topology>
    </subcellularLocation>
</comment>
<sequence length="201" mass="22689">MVFLPILAVVGSLLCLVFVILCLASGLYFFAEFIEENTVLSKKIIGYMIWVCVGSHILLFFTDGFPWTRVLFSLACQGWYSAMLPTFPAIQVTSIRFIVSCVLAVADHFSWFFYFAHRRNTVAEVGSFFAILVWMVPFLFFISLSANDHTLPAFDSRPLSSPTPLDGMATKKNRSSFIKYIVRLISKVKDDLIPSTSVKLQ</sequence>
<comment type="similarity">
    <text evidence="2">Belongs to the SVP26 family.</text>
</comment>
<evidence type="ECO:0000256" key="5">
    <source>
        <dbReference type="ARBA" id="ARBA00023136"/>
    </source>
</evidence>
<dbReference type="Proteomes" id="UP001648503">
    <property type="component" value="Unassembled WGS sequence"/>
</dbReference>
<evidence type="ECO:0000256" key="2">
    <source>
        <dbReference type="ARBA" id="ARBA00008096"/>
    </source>
</evidence>
<accession>A0ABQ8F2I4</accession>
<evidence type="ECO:0000256" key="1">
    <source>
        <dbReference type="ARBA" id="ARBA00004141"/>
    </source>
</evidence>
<proteinExistence type="inferred from homology"/>
<comment type="caution">
    <text evidence="7">The sequence shown here is derived from an EMBL/GenBank/DDBJ whole genome shotgun (WGS) entry which is preliminary data.</text>
</comment>
<evidence type="ECO:0000256" key="4">
    <source>
        <dbReference type="ARBA" id="ARBA00022989"/>
    </source>
</evidence>
<feature type="transmembrane region" description="Helical" evidence="6">
    <location>
        <begin position="6"/>
        <end position="31"/>
    </location>
</feature>
<feature type="transmembrane region" description="Helical" evidence="6">
    <location>
        <begin position="43"/>
        <end position="61"/>
    </location>
</feature>
<protein>
    <recommendedName>
        <fullName evidence="9">Protein SVP26</fullName>
    </recommendedName>
</protein>
<gene>
    <name evidence="7" type="ORF">BASA50_008994</name>
</gene>
<evidence type="ECO:0008006" key="9">
    <source>
        <dbReference type="Google" id="ProtNLM"/>
    </source>
</evidence>
<evidence type="ECO:0000313" key="8">
    <source>
        <dbReference type="Proteomes" id="UP001648503"/>
    </source>
</evidence>
<organism evidence="7 8">
    <name type="scientific">Batrachochytrium salamandrivorans</name>
    <dbReference type="NCBI Taxonomy" id="1357716"/>
    <lineage>
        <taxon>Eukaryota</taxon>
        <taxon>Fungi</taxon>
        <taxon>Fungi incertae sedis</taxon>
        <taxon>Chytridiomycota</taxon>
        <taxon>Chytridiomycota incertae sedis</taxon>
        <taxon>Chytridiomycetes</taxon>
        <taxon>Rhizophydiales</taxon>
        <taxon>Rhizophydiales incertae sedis</taxon>
        <taxon>Batrachochytrium</taxon>
    </lineage>
</organism>
<name>A0ABQ8F2I4_9FUNG</name>
<keyword evidence="5 6" id="KW-0472">Membrane</keyword>
<evidence type="ECO:0000256" key="6">
    <source>
        <dbReference type="SAM" id="Phobius"/>
    </source>
</evidence>
<keyword evidence="8" id="KW-1185">Reference proteome</keyword>
<feature type="transmembrane region" description="Helical" evidence="6">
    <location>
        <begin position="97"/>
        <end position="116"/>
    </location>
</feature>
<feature type="transmembrane region" description="Helical" evidence="6">
    <location>
        <begin position="128"/>
        <end position="147"/>
    </location>
</feature>
<dbReference type="Pfam" id="PF04148">
    <property type="entry name" value="Erv26"/>
    <property type="match status" value="1"/>
</dbReference>
<dbReference type="InterPro" id="IPR007277">
    <property type="entry name" value="Svp26/Tex261"/>
</dbReference>